<dbReference type="EMBL" id="JBHSON010000034">
    <property type="protein sequence ID" value="MFC5748634.1"/>
    <property type="molecule type" value="Genomic_DNA"/>
</dbReference>
<accession>A0ABW1A3S9</accession>
<evidence type="ECO:0000313" key="3">
    <source>
        <dbReference type="Proteomes" id="UP001596074"/>
    </source>
</evidence>
<dbReference type="Proteomes" id="UP001596074">
    <property type="component" value="Unassembled WGS sequence"/>
</dbReference>
<feature type="compositionally biased region" description="Basic and acidic residues" evidence="1">
    <location>
        <begin position="68"/>
        <end position="78"/>
    </location>
</feature>
<keyword evidence="3" id="KW-1185">Reference proteome</keyword>
<feature type="compositionally biased region" description="Basic and acidic residues" evidence="1">
    <location>
        <begin position="27"/>
        <end position="37"/>
    </location>
</feature>
<evidence type="ECO:0000313" key="2">
    <source>
        <dbReference type="EMBL" id="MFC5748634.1"/>
    </source>
</evidence>
<gene>
    <name evidence="2" type="ORF">ACFPZN_23715</name>
</gene>
<dbReference type="RefSeq" id="WP_378284312.1">
    <property type="nucleotide sequence ID" value="NZ_JBHSON010000034.1"/>
</dbReference>
<name>A0ABW1A3S9_9ACTN</name>
<protein>
    <submittedName>
        <fullName evidence="2">Uncharacterized protein</fullName>
    </submittedName>
</protein>
<evidence type="ECO:0000256" key="1">
    <source>
        <dbReference type="SAM" id="MobiDB-lite"/>
    </source>
</evidence>
<comment type="caution">
    <text evidence="2">The sequence shown here is derived from an EMBL/GenBank/DDBJ whole genome shotgun (WGS) entry which is preliminary data.</text>
</comment>
<sequence length="387" mass="42460">MRFKGIHRRPRGTRDAAYAPSPPEAGGRVERRAEPRRFLPRPRSKQPRDRFGRFRRVPRETPQAQAREAQDVLGREAQEAQQLLGREAQATGGSAAGRAAGGRGATGWSAREQAARGQDALTPRSAADAAARLPGSVPERPPGRAPGRPEAGSDARPRVYSWSDFELDDEPGAEPPPRARPRRPGAPRMADGLDHCGVLESVLYRQWDERRGPPPPEVIRAVDSLAALPDQLKVKLAGGLEGIYVGPGGVPQLDDMGHLRDRPLPSGRATWDICAGAYGDGKIVVGDRPSPTPDVMMHEVGHALDDIDGEDGWRSDSPAFRELYERCRPHLASEFHRQPDTLGRREFFADAFAAISARQRPALVDMLAGDIRMALDVMLFFNRRYGI</sequence>
<dbReference type="Gene3D" id="3.40.390.10">
    <property type="entry name" value="Collagenase (Catalytic Domain)"/>
    <property type="match status" value="1"/>
</dbReference>
<proteinExistence type="predicted"/>
<organism evidence="2 3">
    <name type="scientific">Actinomadura rugatobispora</name>
    <dbReference type="NCBI Taxonomy" id="1994"/>
    <lineage>
        <taxon>Bacteria</taxon>
        <taxon>Bacillati</taxon>
        <taxon>Actinomycetota</taxon>
        <taxon>Actinomycetes</taxon>
        <taxon>Streptosporangiales</taxon>
        <taxon>Thermomonosporaceae</taxon>
        <taxon>Actinomadura</taxon>
    </lineage>
</organism>
<feature type="compositionally biased region" description="Basic residues" evidence="1">
    <location>
        <begin position="1"/>
        <end position="11"/>
    </location>
</feature>
<dbReference type="InterPro" id="IPR024079">
    <property type="entry name" value="MetalloPept_cat_dom_sf"/>
</dbReference>
<dbReference type="SUPFAM" id="SSF55486">
    <property type="entry name" value="Metalloproteases ('zincins'), catalytic domain"/>
    <property type="match status" value="1"/>
</dbReference>
<feature type="region of interest" description="Disordered" evidence="1">
    <location>
        <begin position="1"/>
        <end position="192"/>
    </location>
</feature>
<reference evidence="3" key="1">
    <citation type="journal article" date="2019" name="Int. J. Syst. Evol. Microbiol.">
        <title>The Global Catalogue of Microorganisms (GCM) 10K type strain sequencing project: providing services to taxonomists for standard genome sequencing and annotation.</title>
        <authorList>
            <consortium name="The Broad Institute Genomics Platform"/>
            <consortium name="The Broad Institute Genome Sequencing Center for Infectious Disease"/>
            <person name="Wu L."/>
            <person name="Ma J."/>
        </authorList>
    </citation>
    <scope>NUCLEOTIDE SEQUENCE [LARGE SCALE GENOMIC DNA]</scope>
    <source>
        <strain evidence="3">KCTC 42087</strain>
    </source>
</reference>